<dbReference type="Proteomes" id="UP000002402">
    <property type="component" value="Chromosome"/>
</dbReference>
<dbReference type="HOGENOM" id="CLU_3101222_0_0_7"/>
<dbReference type="AlphaFoldDB" id="Q1D1T4"/>
<dbReference type="EMBL" id="CP000113">
    <property type="protein sequence ID" value="ABF90246.1"/>
    <property type="molecule type" value="Genomic_DNA"/>
</dbReference>
<dbReference type="KEGG" id="mxa:MXAN_5237"/>
<proteinExistence type="predicted"/>
<dbReference type="STRING" id="246197.MXAN_5237"/>
<organism evidence="1 2">
    <name type="scientific">Myxococcus xanthus (strain DK1622)</name>
    <dbReference type="NCBI Taxonomy" id="246197"/>
    <lineage>
        <taxon>Bacteria</taxon>
        <taxon>Pseudomonadati</taxon>
        <taxon>Myxococcota</taxon>
        <taxon>Myxococcia</taxon>
        <taxon>Myxococcales</taxon>
        <taxon>Cystobacterineae</taxon>
        <taxon>Myxococcaceae</taxon>
        <taxon>Myxococcus</taxon>
    </lineage>
</organism>
<gene>
    <name evidence="1" type="ordered locus">MXAN_5237</name>
</gene>
<keyword evidence="2" id="KW-1185">Reference proteome</keyword>
<protein>
    <submittedName>
        <fullName evidence="1">Uncharacterized protein</fullName>
    </submittedName>
</protein>
<name>Q1D1T4_MYXXD</name>
<dbReference type="EnsemblBacteria" id="ABF90246">
    <property type="protein sequence ID" value="ABF90246"/>
    <property type="gene ID" value="MXAN_5237"/>
</dbReference>
<evidence type="ECO:0000313" key="2">
    <source>
        <dbReference type="Proteomes" id="UP000002402"/>
    </source>
</evidence>
<evidence type="ECO:0000313" key="1">
    <source>
        <dbReference type="EMBL" id="ABF90246.1"/>
    </source>
</evidence>
<sequence>MDLRCGHPFVRVRFHTHTLDLQPGFGGGAVVGGVCLTPGCKKPDVRNVRDD</sequence>
<accession>Q1D1T4</accession>
<reference evidence="1 2" key="1">
    <citation type="journal article" date="2006" name="Proc. Natl. Acad. Sci. U.S.A.">
        <title>Evolution of sensory complexity recorded in a myxobacterial genome.</title>
        <authorList>
            <person name="Goldman B.S."/>
            <person name="Nierman W.C."/>
            <person name="Kaiser D."/>
            <person name="Slater S.C."/>
            <person name="Durkin A.S."/>
            <person name="Eisen J.A."/>
            <person name="Ronning C.M."/>
            <person name="Barbazuk W.B."/>
            <person name="Blanchard M."/>
            <person name="Field C."/>
            <person name="Halling C."/>
            <person name="Hinkle G."/>
            <person name="Iartchuk O."/>
            <person name="Kim H.S."/>
            <person name="Mackenzie C."/>
            <person name="Madupu R."/>
            <person name="Miller N."/>
            <person name="Shvartsbeyn A."/>
            <person name="Sullivan S.A."/>
            <person name="Vaudin M."/>
            <person name="Wiegand R."/>
            <person name="Kaplan H.B."/>
        </authorList>
    </citation>
    <scope>NUCLEOTIDE SEQUENCE [LARGE SCALE GENOMIC DNA]</scope>
    <source>
        <strain evidence="2">DK1622</strain>
    </source>
</reference>